<dbReference type="Gene3D" id="3.30.420.10">
    <property type="entry name" value="Ribonuclease H-like superfamily/Ribonuclease H"/>
    <property type="match status" value="1"/>
</dbReference>
<sequence length="131" mass="15462">MNSSHYTSILSEFGYPHYERSSEKHGIAYWIDAGAPYHTSKAVKEWTKNVWMNCEEWPAQFPDLNPIENLWMTMKRRVSKIRHKIHSTEQMKDELQKIWDSITQEEIQSLMRSMPRRMKAVIAAKGGATKY</sequence>
<dbReference type="InterPro" id="IPR036397">
    <property type="entry name" value="RNaseH_sf"/>
</dbReference>
<dbReference type="VEuPathDB" id="FungiDB:I7I52_05537"/>
<dbReference type="Pfam" id="PF13358">
    <property type="entry name" value="DDE_3"/>
    <property type="match status" value="1"/>
</dbReference>
<dbReference type="AlphaFoldDB" id="A0A8H7YQS0"/>
<accession>A0A8H7YQS0</accession>
<dbReference type="EMBL" id="JAEVHI010000004">
    <property type="protein sequence ID" value="KAG5294030.1"/>
    <property type="molecule type" value="Genomic_DNA"/>
</dbReference>
<evidence type="ECO:0000313" key="3">
    <source>
        <dbReference type="Proteomes" id="UP000670092"/>
    </source>
</evidence>
<name>A0A8H7YQS0_AJECA</name>
<feature type="domain" description="Tc1-like transposase DDE" evidence="1">
    <location>
        <begin position="34"/>
        <end position="91"/>
    </location>
</feature>
<protein>
    <submittedName>
        <fullName evidence="2">Transposable element Tcb2 transposase</fullName>
    </submittedName>
</protein>
<comment type="caution">
    <text evidence="2">The sequence shown here is derived from an EMBL/GenBank/DDBJ whole genome shotgun (WGS) entry which is preliminary data.</text>
</comment>
<reference evidence="2 3" key="1">
    <citation type="submission" date="2021-01" db="EMBL/GenBank/DDBJ databases">
        <title>Chromosome-level genome assembly of a human fungal pathogen reveals clustering of transcriptionally co-regulated genes.</title>
        <authorList>
            <person name="Voorhies M."/>
            <person name="Cohen S."/>
            <person name="Shea T.P."/>
            <person name="Petrus S."/>
            <person name="Munoz J.F."/>
            <person name="Poplawski S."/>
            <person name="Goldman W.E."/>
            <person name="Michael T."/>
            <person name="Cuomo C.A."/>
            <person name="Sil A."/>
            <person name="Beyhan S."/>
        </authorList>
    </citation>
    <scope>NUCLEOTIDE SEQUENCE [LARGE SCALE GENOMIC DNA]</scope>
    <source>
        <strain evidence="2 3">G184AR</strain>
    </source>
</reference>
<evidence type="ECO:0000313" key="2">
    <source>
        <dbReference type="EMBL" id="KAG5294030.1"/>
    </source>
</evidence>
<gene>
    <name evidence="2" type="ORF">I7I52_05537</name>
</gene>
<proteinExistence type="predicted"/>
<dbReference type="GO" id="GO:0003676">
    <property type="term" value="F:nucleic acid binding"/>
    <property type="evidence" value="ECO:0007669"/>
    <property type="project" value="InterPro"/>
</dbReference>
<dbReference type="OrthoDB" id="4737581at2759"/>
<dbReference type="InterPro" id="IPR038717">
    <property type="entry name" value="Tc1-like_DDE_dom"/>
</dbReference>
<organism evidence="2 3">
    <name type="scientific">Ajellomyces capsulatus</name>
    <name type="common">Darling's disease fungus</name>
    <name type="synonym">Histoplasma capsulatum</name>
    <dbReference type="NCBI Taxonomy" id="5037"/>
    <lineage>
        <taxon>Eukaryota</taxon>
        <taxon>Fungi</taxon>
        <taxon>Dikarya</taxon>
        <taxon>Ascomycota</taxon>
        <taxon>Pezizomycotina</taxon>
        <taxon>Eurotiomycetes</taxon>
        <taxon>Eurotiomycetidae</taxon>
        <taxon>Onygenales</taxon>
        <taxon>Ajellomycetaceae</taxon>
        <taxon>Histoplasma</taxon>
    </lineage>
</organism>
<evidence type="ECO:0000259" key="1">
    <source>
        <dbReference type="Pfam" id="PF13358"/>
    </source>
</evidence>
<dbReference type="Proteomes" id="UP000670092">
    <property type="component" value="Unassembled WGS sequence"/>
</dbReference>